<reference evidence="2" key="1">
    <citation type="journal article" date="2020" name="Cell">
        <title>Large-Scale Comparative Analyses of Tick Genomes Elucidate Their Genetic Diversity and Vector Capacities.</title>
        <authorList>
            <consortium name="Tick Genome and Microbiome Consortium (TIGMIC)"/>
            <person name="Jia N."/>
            <person name="Wang J."/>
            <person name="Shi W."/>
            <person name="Du L."/>
            <person name="Sun Y."/>
            <person name="Zhan W."/>
            <person name="Jiang J.F."/>
            <person name="Wang Q."/>
            <person name="Zhang B."/>
            <person name="Ji P."/>
            <person name="Bell-Sakyi L."/>
            <person name="Cui X.M."/>
            <person name="Yuan T.T."/>
            <person name="Jiang B.G."/>
            <person name="Yang W.F."/>
            <person name="Lam T.T."/>
            <person name="Chang Q.C."/>
            <person name="Ding S.J."/>
            <person name="Wang X.J."/>
            <person name="Zhu J.G."/>
            <person name="Ruan X.D."/>
            <person name="Zhao L."/>
            <person name="Wei J.T."/>
            <person name="Ye R.Z."/>
            <person name="Que T.C."/>
            <person name="Du C.H."/>
            <person name="Zhou Y.H."/>
            <person name="Cheng J.X."/>
            <person name="Dai P.F."/>
            <person name="Guo W.B."/>
            <person name="Han X.H."/>
            <person name="Huang E.J."/>
            <person name="Li L.F."/>
            <person name="Wei W."/>
            <person name="Gao Y.C."/>
            <person name="Liu J.Z."/>
            <person name="Shao H.Z."/>
            <person name="Wang X."/>
            <person name="Wang C.C."/>
            <person name="Yang T.C."/>
            <person name="Huo Q.B."/>
            <person name="Li W."/>
            <person name="Chen H.Y."/>
            <person name="Chen S.E."/>
            <person name="Zhou L.G."/>
            <person name="Ni X.B."/>
            <person name="Tian J.H."/>
            <person name="Sheng Y."/>
            <person name="Liu T."/>
            <person name="Pan Y.S."/>
            <person name="Xia L.Y."/>
            <person name="Li J."/>
            <person name="Zhao F."/>
            <person name="Cao W.C."/>
        </authorList>
    </citation>
    <scope>NUCLEOTIDE SEQUENCE</scope>
    <source>
        <strain evidence="2">Rsan-2018</strain>
    </source>
</reference>
<keyword evidence="3" id="KW-1185">Reference proteome</keyword>
<sequence>MALVVVAGREPLRLRCQGKGHIRRDCRVRRCNACRRFGLEKGQCVRSYAAAVRPLSSEGSSELLMDETEVEEAATAGTEPSALKSTMTKLPIHTTAAKRVSQSNFEREEDPTADGVASSEDAIATSVETLTDATSKEAEVMDTKSLASTPLLNSDEAPPPKTVGAVGARRASMRSRSIAPMDARLAGKPPP</sequence>
<feature type="region of interest" description="Disordered" evidence="1">
    <location>
        <begin position="94"/>
        <end position="191"/>
    </location>
</feature>
<gene>
    <name evidence="2" type="ORF">HPB52_019267</name>
</gene>
<dbReference type="AlphaFoldDB" id="A0A9D4PLD2"/>
<evidence type="ECO:0000313" key="2">
    <source>
        <dbReference type="EMBL" id="KAH7944417.1"/>
    </source>
</evidence>
<protein>
    <recommendedName>
        <fullName evidence="4">CCHC-type domain-containing protein</fullName>
    </recommendedName>
</protein>
<comment type="caution">
    <text evidence="2">The sequence shown here is derived from an EMBL/GenBank/DDBJ whole genome shotgun (WGS) entry which is preliminary data.</text>
</comment>
<organism evidence="2 3">
    <name type="scientific">Rhipicephalus sanguineus</name>
    <name type="common">Brown dog tick</name>
    <name type="synonym">Ixodes sanguineus</name>
    <dbReference type="NCBI Taxonomy" id="34632"/>
    <lineage>
        <taxon>Eukaryota</taxon>
        <taxon>Metazoa</taxon>
        <taxon>Ecdysozoa</taxon>
        <taxon>Arthropoda</taxon>
        <taxon>Chelicerata</taxon>
        <taxon>Arachnida</taxon>
        <taxon>Acari</taxon>
        <taxon>Parasitiformes</taxon>
        <taxon>Ixodida</taxon>
        <taxon>Ixodoidea</taxon>
        <taxon>Ixodidae</taxon>
        <taxon>Rhipicephalinae</taxon>
        <taxon>Rhipicephalus</taxon>
        <taxon>Rhipicephalus</taxon>
    </lineage>
</organism>
<evidence type="ECO:0000313" key="3">
    <source>
        <dbReference type="Proteomes" id="UP000821837"/>
    </source>
</evidence>
<accession>A0A9D4PLD2</accession>
<proteinExistence type="predicted"/>
<dbReference type="VEuPathDB" id="VectorBase:RSAN_054243"/>
<reference evidence="2" key="2">
    <citation type="submission" date="2021-09" db="EMBL/GenBank/DDBJ databases">
        <authorList>
            <person name="Jia N."/>
            <person name="Wang J."/>
            <person name="Shi W."/>
            <person name="Du L."/>
            <person name="Sun Y."/>
            <person name="Zhan W."/>
            <person name="Jiang J."/>
            <person name="Wang Q."/>
            <person name="Zhang B."/>
            <person name="Ji P."/>
            <person name="Sakyi L.B."/>
            <person name="Cui X."/>
            <person name="Yuan T."/>
            <person name="Jiang B."/>
            <person name="Yang W."/>
            <person name="Lam T.T.-Y."/>
            <person name="Chang Q."/>
            <person name="Ding S."/>
            <person name="Wang X."/>
            <person name="Zhu J."/>
            <person name="Ruan X."/>
            <person name="Zhao L."/>
            <person name="Wei J."/>
            <person name="Que T."/>
            <person name="Du C."/>
            <person name="Cheng J."/>
            <person name="Dai P."/>
            <person name="Han X."/>
            <person name="Huang E."/>
            <person name="Gao Y."/>
            <person name="Liu J."/>
            <person name="Shao H."/>
            <person name="Ye R."/>
            <person name="Li L."/>
            <person name="Wei W."/>
            <person name="Wang X."/>
            <person name="Wang C."/>
            <person name="Huo Q."/>
            <person name="Li W."/>
            <person name="Guo W."/>
            <person name="Chen H."/>
            <person name="Chen S."/>
            <person name="Zhou L."/>
            <person name="Zhou L."/>
            <person name="Ni X."/>
            <person name="Tian J."/>
            <person name="Zhou Y."/>
            <person name="Sheng Y."/>
            <person name="Liu T."/>
            <person name="Pan Y."/>
            <person name="Xia L."/>
            <person name="Li J."/>
            <person name="Zhao F."/>
            <person name="Cao W."/>
        </authorList>
    </citation>
    <scope>NUCLEOTIDE SEQUENCE</scope>
    <source>
        <strain evidence="2">Rsan-2018</strain>
        <tissue evidence="2">Larvae</tissue>
    </source>
</reference>
<dbReference type="EMBL" id="JABSTV010001253">
    <property type="protein sequence ID" value="KAH7944417.1"/>
    <property type="molecule type" value="Genomic_DNA"/>
</dbReference>
<dbReference type="Proteomes" id="UP000821837">
    <property type="component" value="Unassembled WGS sequence"/>
</dbReference>
<evidence type="ECO:0008006" key="4">
    <source>
        <dbReference type="Google" id="ProtNLM"/>
    </source>
</evidence>
<feature type="compositionally biased region" description="Low complexity" evidence="1">
    <location>
        <begin position="168"/>
        <end position="179"/>
    </location>
</feature>
<name>A0A9D4PLD2_RHISA</name>
<evidence type="ECO:0000256" key="1">
    <source>
        <dbReference type="SAM" id="MobiDB-lite"/>
    </source>
</evidence>